<accession>A0A2P2PPG0</accession>
<reference evidence="1" key="1">
    <citation type="submission" date="2018-02" db="EMBL/GenBank/DDBJ databases">
        <title>Rhizophora mucronata_Transcriptome.</title>
        <authorList>
            <person name="Meera S.P."/>
            <person name="Sreeshan A."/>
            <person name="Augustine A."/>
        </authorList>
    </citation>
    <scope>NUCLEOTIDE SEQUENCE</scope>
    <source>
        <tissue evidence="1">Leaf</tissue>
    </source>
</reference>
<evidence type="ECO:0000313" key="1">
    <source>
        <dbReference type="EMBL" id="MBX56626.1"/>
    </source>
</evidence>
<protein>
    <submittedName>
        <fullName evidence="1">Uncharacterized protein</fullName>
    </submittedName>
</protein>
<sequence>MMRLVNRPSYQGPESVVQQLDNSTHHCIKYFKLFSKRK</sequence>
<proteinExistence type="predicted"/>
<name>A0A2P2PPG0_RHIMU</name>
<dbReference type="EMBL" id="GGEC01076142">
    <property type="protein sequence ID" value="MBX56626.1"/>
    <property type="molecule type" value="Transcribed_RNA"/>
</dbReference>
<organism evidence="1">
    <name type="scientific">Rhizophora mucronata</name>
    <name type="common">Asiatic mangrove</name>
    <dbReference type="NCBI Taxonomy" id="61149"/>
    <lineage>
        <taxon>Eukaryota</taxon>
        <taxon>Viridiplantae</taxon>
        <taxon>Streptophyta</taxon>
        <taxon>Embryophyta</taxon>
        <taxon>Tracheophyta</taxon>
        <taxon>Spermatophyta</taxon>
        <taxon>Magnoliopsida</taxon>
        <taxon>eudicotyledons</taxon>
        <taxon>Gunneridae</taxon>
        <taxon>Pentapetalae</taxon>
        <taxon>rosids</taxon>
        <taxon>fabids</taxon>
        <taxon>Malpighiales</taxon>
        <taxon>Rhizophoraceae</taxon>
        <taxon>Rhizophora</taxon>
    </lineage>
</organism>
<dbReference type="AlphaFoldDB" id="A0A2P2PPG0"/>